<dbReference type="InterPro" id="IPR004667">
    <property type="entry name" value="ADP_ATP_car_bac_type"/>
</dbReference>
<evidence type="ECO:0000256" key="3">
    <source>
        <dbReference type="ARBA" id="ARBA00022448"/>
    </source>
</evidence>
<feature type="transmembrane region" description="Helical" evidence="9">
    <location>
        <begin position="601"/>
        <end position="628"/>
    </location>
</feature>
<feature type="region of interest" description="Disordered" evidence="10">
    <location>
        <begin position="643"/>
        <end position="675"/>
    </location>
</feature>
<keyword evidence="4 9" id="KW-0812">Transmembrane</keyword>
<feature type="transmembrane region" description="Helical" evidence="9">
    <location>
        <begin position="241"/>
        <end position="264"/>
    </location>
</feature>
<evidence type="ECO:0000256" key="8">
    <source>
        <dbReference type="ARBA" id="ARBA00023136"/>
    </source>
</evidence>
<feature type="transmembrane region" description="Helical" evidence="9">
    <location>
        <begin position="469"/>
        <end position="489"/>
    </location>
</feature>
<feature type="transmembrane region" description="Helical" evidence="9">
    <location>
        <begin position="362"/>
        <end position="384"/>
    </location>
</feature>
<feature type="region of interest" description="Disordered" evidence="10">
    <location>
        <begin position="400"/>
        <end position="419"/>
    </location>
</feature>
<protein>
    <recommendedName>
        <fullName evidence="9">ADP,ATP carrier protein</fullName>
    </recommendedName>
</protein>
<feature type="transmembrane region" description="Helical" evidence="9">
    <location>
        <begin position="209"/>
        <end position="229"/>
    </location>
</feature>
<feature type="transmembrane region" description="Helical" evidence="9">
    <location>
        <begin position="331"/>
        <end position="350"/>
    </location>
</feature>
<evidence type="ECO:0000256" key="7">
    <source>
        <dbReference type="ARBA" id="ARBA00022989"/>
    </source>
</evidence>
<dbReference type="Pfam" id="PF03219">
    <property type="entry name" value="TLC"/>
    <property type="match status" value="1"/>
</dbReference>
<feature type="transmembrane region" description="Helical" evidence="9">
    <location>
        <begin position="496"/>
        <end position="518"/>
    </location>
</feature>
<keyword evidence="9" id="KW-0934">Plastid</keyword>
<evidence type="ECO:0000256" key="4">
    <source>
        <dbReference type="ARBA" id="ARBA00022692"/>
    </source>
</evidence>
<keyword evidence="9" id="KW-0150">Chloroplast</keyword>
<keyword evidence="5 9" id="KW-0547">Nucleotide-binding</keyword>
<comment type="subcellular location">
    <subcellularLocation>
        <location evidence="1">Membrane</location>
        <topology evidence="1">Multi-pass membrane protein</topology>
    </subcellularLocation>
    <subcellularLocation>
        <location evidence="9">Plastid</location>
        <location evidence="9">Chloroplast membrane</location>
        <topology evidence="9">Multi-pass membrane protein</topology>
    </subcellularLocation>
</comment>
<gene>
    <name evidence="11" type="ORF">TSPGSL018_19975</name>
</gene>
<evidence type="ECO:0000256" key="1">
    <source>
        <dbReference type="ARBA" id="ARBA00004141"/>
    </source>
</evidence>
<evidence type="ECO:0000313" key="11">
    <source>
        <dbReference type="EMBL" id="JAC63701.1"/>
    </source>
</evidence>
<evidence type="ECO:0000256" key="2">
    <source>
        <dbReference type="ARBA" id="ARBA00007127"/>
    </source>
</evidence>
<sequence>MPPAVLQMTNKFSIPRKVPHKSNCVGAAFRVARSYSNPLFRRLRARPGFVSCAKNGLNGSQGGKDEQPKEGSEKVQKPRLDSASNSDAENRPDAAPEPEARADGSQEQANKVAQKSRDLLSLPLRLAATFAKGDAAFLQIRKRKRWWKRGKFPRIPGDRAEDVELPTGAVELWRKMLPLGLIFFCASFNLTILQNLRDSIVVTAAGAEVLPFLSAYAVLPASITFFAFYARLTSSQPPRRVFYLAILPLLAVYVAFAAVLFPAAPQLHFTGLGEAAAAVVPPGLLGAVKLVENWTYSLFFCTAELWGTVVISVLFWSLANDVCSVAEAKTVYPLMGMSANVALVAAGNYIKWVNAGPAAGAGLGASLNLLVATVVAGSGLMCLAKRFIDVRGYYADPAEAKPKPGKGGPKKSKGDGKSLGDSLRVLRGSAKIRNLALLVIGYGVCHRLFEFSWKGQLRVLYPSAQEYQSILSDVSIATGIGTTVLMLCGRVIFQRLGWGAAASATPIVMFASGVAFFGLSTAAQLGLAPLGMSAAALATAGAMAGAVTQVFARSSKFSLFDPAKEMVYIEMTKEEKSKGKAAVDLIGSQIGKSGASWITQALLLTLGSISAALPVTSAVYAGVLVLWLRAVQELNGDLARFEEEKQRRKEAEQAGGGAPGSGSGVTAPAVTNSSN</sequence>
<dbReference type="EMBL" id="GBEZ01023169">
    <property type="protein sequence ID" value="JAC63701.1"/>
    <property type="molecule type" value="Transcribed_RNA"/>
</dbReference>
<dbReference type="PANTHER" id="PTHR31187">
    <property type="match status" value="1"/>
</dbReference>
<dbReference type="PANTHER" id="PTHR31187:SF1">
    <property type="entry name" value="ADP,ATP CARRIER PROTEIN 1"/>
    <property type="match status" value="1"/>
</dbReference>
<dbReference type="NCBIfam" id="TIGR00769">
    <property type="entry name" value="AAA"/>
    <property type="match status" value="1"/>
</dbReference>
<evidence type="ECO:0000256" key="6">
    <source>
        <dbReference type="ARBA" id="ARBA00022840"/>
    </source>
</evidence>
<feature type="compositionally biased region" description="Basic and acidic residues" evidence="10">
    <location>
        <begin position="643"/>
        <end position="652"/>
    </location>
</feature>
<feature type="compositionally biased region" description="Basic and acidic residues" evidence="10">
    <location>
        <begin position="63"/>
        <end position="80"/>
    </location>
</feature>
<dbReference type="AlphaFoldDB" id="A0A061QZI5"/>
<organism evidence="11">
    <name type="scientific">Tetraselmis sp. GSL018</name>
    <dbReference type="NCBI Taxonomy" id="582737"/>
    <lineage>
        <taxon>Eukaryota</taxon>
        <taxon>Viridiplantae</taxon>
        <taxon>Chlorophyta</taxon>
        <taxon>core chlorophytes</taxon>
        <taxon>Chlorodendrophyceae</taxon>
        <taxon>Chlorodendrales</taxon>
        <taxon>Chlorodendraceae</taxon>
        <taxon>Tetraselmis</taxon>
    </lineage>
</organism>
<feature type="transmembrane region" description="Helical" evidence="9">
    <location>
        <begin position="530"/>
        <end position="552"/>
    </location>
</feature>
<accession>A0A061QZI5</accession>
<dbReference type="GO" id="GO:0005524">
    <property type="term" value="F:ATP binding"/>
    <property type="evidence" value="ECO:0007669"/>
    <property type="project" value="UniProtKB-KW"/>
</dbReference>
<dbReference type="GO" id="GO:0031969">
    <property type="term" value="C:chloroplast membrane"/>
    <property type="evidence" value="ECO:0007669"/>
    <property type="project" value="UniProtKB-SubCell"/>
</dbReference>
<keyword evidence="6 9" id="KW-0067">ATP-binding</keyword>
<feature type="compositionally biased region" description="Basic and acidic residues" evidence="10">
    <location>
        <begin position="88"/>
        <end position="104"/>
    </location>
</feature>
<feature type="compositionally biased region" description="Gly residues" evidence="10">
    <location>
        <begin position="654"/>
        <end position="663"/>
    </location>
</feature>
<name>A0A061QZI5_9CHLO</name>
<keyword evidence="7 9" id="KW-1133">Transmembrane helix</keyword>
<evidence type="ECO:0000256" key="9">
    <source>
        <dbReference type="RuleBase" id="RU363121"/>
    </source>
</evidence>
<dbReference type="GO" id="GO:0005471">
    <property type="term" value="F:ATP:ADP antiporter activity"/>
    <property type="evidence" value="ECO:0007669"/>
    <property type="project" value="InterPro"/>
</dbReference>
<comment type="similarity">
    <text evidence="2 9">Belongs to the ADP/ATP translocase tlc family.</text>
</comment>
<keyword evidence="8 9" id="KW-0472">Membrane</keyword>
<feature type="transmembrane region" description="Helical" evidence="9">
    <location>
        <begin position="294"/>
        <end position="319"/>
    </location>
</feature>
<evidence type="ECO:0000256" key="10">
    <source>
        <dbReference type="SAM" id="MobiDB-lite"/>
    </source>
</evidence>
<evidence type="ECO:0000256" key="5">
    <source>
        <dbReference type="ARBA" id="ARBA00022741"/>
    </source>
</evidence>
<proteinExistence type="inferred from homology"/>
<reference evidence="11" key="1">
    <citation type="submission" date="2014-05" db="EMBL/GenBank/DDBJ databases">
        <title>The transcriptome of the halophilic microalga Tetraselmis sp. GSL018 isolated from the Great Salt Lake, Utah.</title>
        <authorList>
            <person name="Jinkerson R.E."/>
            <person name="D'Adamo S."/>
            <person name="Posewitz M.C."/>
        </authorList>
    </citation>
    <scope>NUCLEOTIDE SEQUENCE</scope>
    <source>
        <strain evidence="11">GSL018</strain>
    </source>
</reference>
<feature type="region of interest" description="Disordered" evidence="10">
    <location>
        <begin position="54"/>
        <end position="112"/>
    </location>
</feature>
<keyword evidence="3 9" id="KW-0813">Transport</keyword>
<feature type="transmembrane region" description="Helical" evidence="9">
    <location>
        <begin position="176"/>
        <end position="197"/>
    </location>
</feature>